<evidence type="ECO:0000256" key="2">
    <source>
        <dbReference type="SAM" id="Coils"/>
    </source>
</evidence>
<accession>I7LU79</accession>
<dbReference type="KEGG" id="tet:TTHERM_00140750"/>
<feature type="region of interest" description="Disordered" evidence="3">
    <location>
        <begin position="777"/>
        <end position="803"/>
    </location>
</feature>
<keyword evidence="2" id="KW-0175">Coiled coil</keyword>
<feature type="compositionally biased region" description="Basic and acidic residues" evidence="3">
    <location>
        <begin position="1559"/>
        <end position="1568"/>
    </location>
</feature>
<proteinExistence type="predicted"/>
<dbReference type="Proteomes" id="UP000009168">
    <property type="component" value="Unassembled WGS sequence"/>
</dbReference>
<dbReference type="STRING" id="312017.I7LU79"/>
<dbReference type="GeneID" id="7823331"/>
<feature type="region of interest" description="Disordered" evidence="3">
    <location>
        <begin position="238"/>
        <end position="276"/>
    </location>
</feature>
<dbReference type="RefSeq" id="XP_001011012.2">
    <property type="nucleotide sequence ID" value="XM_001011012.2"/>
</dbReference>
<feature type="compositionally biased region" description="Low complexity" evidence="3">
    <location>
        <begin position="444"/>
        <end position="457"/>
    </location>
</feature>
<feature type="compositionally biased region" description="Basic and acidic residues" evidence="3">
    <location>
        <begin position="1139"/>
        <end position="1154"/>
    </location>
</feature>
<feature type="compositionally biased region" description="Low complexity" evidence="3">
    <location>
        <begin position="724"/>
        <end position="736"/>
    </location>
</feature>
<name>I7LU79_TETTS</name>
<feature type="compositionally biased region" description="Low complexity" evidence="3">
    <location>
        <begin position="777"/>
        <end position="796"/>
    </location>
</feature>
<feature type="compositionally biased region" description="Polar residues" evidence="3">
    <location>
        <begin position="1155"/>
        <end position="1168"/>
    </location>
</feature>
<feature type="compositionally biased region" description="Polar residues" evidence="3">
    <location>
        <begin position="1597"/>
        <end position="1618"/>
    </location>
</feature>
<organism evidence="4 5">
    <name type="scientific">Tetrahymena thermophila (strain SB210)</name>
    <dbReference type="NCBI Taxonomy" id="312017"/>
    <lineage>
        <taxon>Eukaryota</taxon>
        <taxon>Sar</taxon>
        <taxon>Alveolata</taxon>
        <taxon>Ciliophora</taxon>
        <taxon>Intramacronucleata</taxon>
        <taxon>Oligohymenophorea</taxon>
        <taxon>Hymenostomatida</taxon>
        <taxon>Tetrahymenina</taxon>
        <taxon>Tetrahymenidae</taxon>
        <taxon>Tetrahymena</taxon>
    </lineage>
</organism>
<feature type="repeat" description="WD" evidence="1">
    <location>
        <begin position="1810"/>
        <end position="1851"/>
    </location>
</feature>
<dbReference type="PROSITE" id="PS50082">
    <property type="entry name" value="WD_REPEATS_2"/>
    <property type="match status" value="2"/>
</dbReference>
<feature type="region of interest" description="Disordered" evidence="3">
    <location>
        <begin position="1332"/>
        <end position="1370"/>
    </location>
</feature>
<dbReference type="Gene3D" id="2.130.10.10">
    <property type="entry name" value="YVTN repeat-like/Quinoprotein amine dehydrogenase"/>
    <property type="match status" value="1"/>
</dbReference>
<evidence type="ECO:0000256" key="1">
    <source>
        <dbReference type="PROSITE-ProRule" id="PRU00221"/>
    </source>
</evidence>
<dbReference type="InterPro" id="IPR036322">
    <property type="entry name" value="WD40_repeat_dom_sf"/>
</dbReference>
<feature type="compositionally biased region" description="Polar residues" evidence="3">
    <location>
        <begin position="817"/>
        <end position="837"/>
    </location>
</feature>
<keyword evidence="1" id="KW-0853">WD repeat</keyword>
<feature type="region of interest" description="Disordered" evidence="3">
    <location>
        <begin position="815"/>
        <end position="857"/>
    </location>
</feature>
<dbReference type="EMBL" id="GG662793">
    <property type="protein sequence ID" value="EAR90767.2"/>
    <property type="molecule type" value="Genomic_DNA"/>
</dbReference>
<feature type="compositionally biased region" description="Basic and acidic residues" evidence="3">
    <location>
        <begin position="1579"/>
        <end position="1595"/>
    </location>
</feature>
<feature type="region of interest" description="Disordered" evidence="3">
    <location>
        <begin position="1117"/>
        <end position="1168"/>
    </location>
</feature>
<feature type="compositionally biased region" description="Low complexity" evidence="3">
    <location>
        <begin position="176"/>
        <end position="198"/>
    </location>
</feature>
<feature type="compositionally biased region" description="Low complexity" evidence="3">
    <location>
        <begin position="238"/>
        <end position="259"/>
    </location>
</feature>
<feature type="compositionally biased region" description="Polar residues" evidence="3">
    <location>
        <begin position="737"/>
        <end position="748"/>
    </location>
</feature>
<feature type="region of interest" description="Disordered" evidence="3">
    <location>
        <begin position="1638"/>
        <end position="1659"/>
    </location>
</feature>
<feature type="coiled-coil region" evidence="2">
    <location>
        <begin position="1483"/>
        <end position="1553"/>
    </location>
</feature>
<evidence type="ECO:0000313" key="5">
    <source>
        <dbReference type="Proteomes" id="UP000009168"/>
    </source>
</evidence>
<evidence type="ECO:0000256" key="3">
    <source>
        <dbReference type="SAM" id="MobiDB-lite"/>
    </source>
</evidence>
<feature type="compositionally biased region" description="Low complexity" evidence="3">
    <location>
        <begin position="1013"/>
        <end position="1024"/>
    </location>
</feature>
<feature type="compositionally biased region" description="Basic and acidic residues" evidence="3">
    <location>
        <begin position="1003"/>
        <end position="1012"/>
    </location>
</feature>
<feature type="compositionally biased region" description="Polar residues" evidence="3">
    <location>
        <begin position="262"/>
        <end position="276"/>
    </location>
</feature>
<feature type="region of interest" description="Disordered" evidence="3">
    <location>
        <begin position="724"/>
        <end position="756"/>
    </location>
</feature>
<sequence>MVRERQYLSKQANVNSQTGNVSGSMNQQSISNTNTSNIQNQLANAGNHSKKNSQSNIFSYRKSPQSQLNDIVLQSRVQQNLGQKGIETRYQKDNQQQFGQSQQHFQQEGYQQIYNHDKNNSKGDVVGKFQNGFKHINQMIQNVDRESNLQKEQQQLQFHQQQLQSQQQQLNQFTINTSNSSNNYNNNNNNKRLNSPASSTLQLQGQNISHRQSVVGNNIEELKQSLKQGLINYQFQNQDSDNLQNNPQNSNQQISNPILANKNGQNNSNNHDPNENLSILASKLSEIAQNFSSPGKKLNTASSTIYANNSNVPPSAMKSSNTFIQPNNINQQYSQSMQSSRHASGNLYTAVSSNNQLQNNQQTHQQQQQQVKQQNGISNLSNLKYSQSINQNLNYQPQNNNNYNNQQLQDYIQEQNIKHFSPGRYVVNEYTKQPTSSLATSIANTQKKSQQQTQQKQNQNLNGIYQDMQSNQTTSNQELKPFITDRVVYNQNSSNFSKNQLENNLQIQNVGNKQQRKGAFNNNITKKKRQEMKEYRHFSSIDFKNSEQNSLINNTLQHNHNISTQHNVNNTVSHNLSQIRNISQIPMNQNSKNVTSISAANTSRQQKTTQNQNVIQTVNSLISVEQKMQLMQANKLINSLQTNTNASSVINTNGSCQQDNSKLIQQDTLKINHIAPNPSAQSTMANPTQLTNQIGFNQNNQYNNLQNQGNNSKSNNVYILNKQHQHNSSQSQLQKQENSPNSNAPSRLTNRNNTQRTQSNVITNKNSGQNLLSQSIQQNNGLNNGNNNYSLNANLGKSTNTVSQNSKNKYSLYLLQPSHSPGHQNSSNLLQNQGRVQSATNNSSSNSNQNKLNSNIHNANSTLQNNYLLSQNSSKVLNPAYQVANNNSNSGNSSLGKLTQNLFGNLSILYSNVNSSNGNINGLNNNLGTTSSPNTYNEINQNSTNNLNLKIQKQLQNRQYPQQTQQQQFNLLSSNIAQYKKQGGSTSIGVVQQPLSAKSPEQMIKERRKHSESTTNHSNSANNTNVKMFTNLSQGKQFEEDLIKEQQSASFYKNIQVATTKNSLQSSILQQEPTVSTKSGINKTKFNQQQFNTNEQNQLLNLEKDKIIQKNQKVMVYKNSSKTPERERYPFNTSSSSSRKIEIPKKSKTPKDRVPSSQSSAPNSIALDISQNKDLLQNNSRLKLDERQIISNTNNNQIAKHMQNNIINYQNFIQSHKQVNTLDFKYQQQTNNSDDQNELLKDFILEDNQNNYKFSSKYQNGHNDLLQQYNNLQLPLNHVILQQNFLNEEDDKTNLENEQNYQQEEQKFDQNSLAQNIYDHQQNISINSSHLQKFNQDQSSNIQNTNPNQQLSDSNNIGSSEVSSKINNSHNSFLNPTSNSSYNPIKLQTIDSMIIHQPSQVLHTGMTADKVSSQPYQINQQYDESRDYHEYADCSNVLNNSQGIDQNNLRSISNLKQQNNAYINDEANNDNNINEKYTGIINMQNLEQAIQQQKGKQDRFNQNQQDLQNFLSDNQTNPDQLREKIYKQQEQDLKKYENLNQFLKTNQKQLINSSEKEINNKNLQDDSNKQSTKNLKQQLGDKRKYIFQESSDKKRNQTPVNQTNKGISSYHTQSSTNKAGGHHNQLKINQDEMHNYLNSSAKKPQKPNTQSSPTSKNNLMQNFQSYEPSLIKNYPQVQQAQAQQYKFSEIEKNNPVSILNTQNSQDYCEQKEESSTISDRLQNINNVKQQYTDQQIELNLNQNGYQDQVVSYEKALHANLIQTLSDHKHKINAIAYNSQDNTIFTASHDYNLKAFTSASGEQQDYYCFQTIKHKRWVTSLEYIPNFKILLSGGADGLIKLFRPSQNTIVESNRQSNNQQNEQLMTTVQLEQFNKGHSGTVSGLKYLNDTNLVSSGSDGYVNLFDLETLQVKQKFNQNSVIQSIEWIPQSNLLLNLNEHNLSFIDLRDNKIAFQIQNSDFLCLKQLDTNCFLVGTGQYYNQQTNQICENTPSALLFDLRNNMNQPASIFKPFNGSRINCIEKYEDKNICVIGTDQSFESINLTNNEGNILDSQIPSVRCISIDNVHNRIYLGCQNHDLRIYKTF</sequence>
<gene>
    <name evidence="4" type="ORF">TTHERM_00140750</name>
</gene>
<feature type="region of interest" description="Disordered" evidence="3">
    <location>
        <begin position="1559"/>
        <end position="1623"/>
    </location>
</feature>
<dbReference type="Pfam" id="PF00400">
    <property type="entry name" value="WD40"/>
    <property type="match status" value="3"/>
</dbReference>
<keyword evidence="5" id="KW-1185">Reference proteome</keyword>
<evidence type="ECO:0000313" key="4">
    <source>
        <dbReference type="EMBL" id="EAR90767.2"/>
    </source>
</evidence>
<feature type="compositionally biased region" description="Low complexity" evidence="3">
    <location>
        <begin position="838"/>
        <end position="857"/>
    </location>
</feature>
<reference evidence="5" key="1">
    <citation type="journal article" date="2006" name="PLoS Biol.">
        <title>Macronuclear genome sequence of the ciliate Tetrahymena thermophila, a model eukaryote.</title>
        <authorList>
            <person name="Eisen J.A."/>
            <person name="Coyne R.S."/>
            <person name="Wu M."/>
            <person name="Wu D."/>
            <person name="Thiagarajan M."/>
            <person name="Wortman J.R."/>
            <person name="Badger J.H."/>
            <person name="Ren Q."/>
            <person name="Amedeo P."/>
            <person name="Jones K.M."/>
            <person name="Tallon L.J."/>
            <person name="Delcher A.L."/>
            <person name="Salzberg S.L."/>
            <person name="Silva J.C."/>
            <person name="Haas B.J."/>
            <person name="Majoros W.H."/>
            <person name="Farzad M."/>
            <person name="Carlton J.M."/>
            <person name="Smith R.K. Jr."/>
            <person name="Garg J."/>
            <person name="Pearlman R.E."/>
            <person name="Karrer K.M."/>
            <person name="Sun L."/>
            <person name="Manning G."/>
            <person name="Elde N.C."/>
            <person name="Turkewitz A.P."/>
            <person name="Asai D.J."/>
            <person name="Wilkes D.E."/>
            <person name="Wang Y."/>
            <person name="Cai H."/>
            <person name="Collins K."/>
            <person name="Stewart B.A."/>
            <person name="Lee S.R."/>
            <person name="Wilamowska K."/>
            <person name="Weinberg Z."/>
            <person name="Ruzzo W.L."/>
            <person name="Wloga D."/>
            <person name="Gaertig J."/>
            <person name="Frankel J."/>
            <person name="Tsao C.-C."/>
            <person name="Gorovsky M.A."/>
            <person name="Keeling P.J."/>
            <person name="Waller R.F."/>
            <person name="Patron N.J."/>
            <person name="Cherry J.M."/>
            <person name="Stover N.A."/>
            <person name="Krieger C.J."/>
            <person name="del Toro C."/>
            <person name="Ryder H.F."/>
            <person name="Williamson S.C."/>
            <person name="Barbeau R.A."/>
            <person name="Hamilton E.P."/>
            <person name="Orias E."/>
        </authorList>
    </citation>
    <scope>NUCLEOTIDE SEQUENCE [LARGE SCALE GENOMIC DNA]</scope>
    <source>
        <strain evidence="5">SB210</strain>
    </source>
</reference>
<feature type="repeat" description="WD" evidence="1">
    <location>
        <begin position="1873"/>
        <end position="1913"/>
    </location>
</feature>
<dbReference type="InParanoid" id="I7LU79"/>
<feature type="compositionally biased region" description="Polar residues" evidence="3">
    <location>
        <begin position="8"/>
        <end position="25"/>
    </location>
</feature>
<feature type="region of interest" description="Disordered" evidence="3">
    <location>
        <begin position="995"/>
        <end position="1024"/>
    </location>
</feature>
<feature type="region of interest" description="Disordered" evidence="3">
    <location>
        <begin position="176"/>
        <end position="205"/>
    </location>
</feature>
<feature type="region of interest" description="Disordered" evidence="3">
    <location>
        <begin position="1"/>
        <end position="32"/>
    </location>
</feature>
<dbReference type="SUPFAM" id="SSF50978">
    <property type="entry name" value="WD40 repeat-like"/>
    <property type="match status" value="1"/>
</dbReference>
<protein>
    <submittedName>
        <fullName evidence="4">WD domain, G-beta repeat protein</fullName>
    </submittedName>
</protein>
<dbReference type="SMART" id="SM00320">
    <property type="entry name" value="WD40"/>
    <property type="match status" value="4"/>
</dbReference>
<dbReference type="InterPro" id="IPR001680">
    <property type="entry name" value="WD40_rpt"/>
</dbReference>
<feature type="coiled-coil region" evidence="2">
    <location>
        <begin position="142"/>
        <end position="176"/>
    </location>
</feature>
<feature type="region of interest" description="Disordered" evidence="3">
    <location>
        <begin position="438"/>
        <end position="457"/>
    </location>
</feature>
<dbReference type="InterPro" id="IPR015943">
    <property type="entry name" value="WD40/YVTN_repeat-like_dom_sf"/>
</dbReference>